<evidence type="ECO:0000256" key="1">
    <source>
        <dbReference type="SAM" id="Phobius"/>
    </source>
</evidence>
<protein>
    <submittedName>
        <fullName evidence="2">Uncharacterized protein</fullName>
    </submittedName>
</protein>
<evidence type="ECO:0000313" key="2">
    <source>
        <dbReference type="EMBL" id="PNU01059.1"/>
    </source>
</evidence>
<keyword evidence="1" id="KW-1133">Transmembrane helix</keyword>
<evidence type="ECO:0000313" key="3">
    <source>
        <dbReference type="Proteomes" id="UP000236151"/>
    </source>
</evidence>
<dbReference type="OrthoDB" id="1739702at2"/>
<feature type="transmembrane region" description="Helical" evidence="1">
    <location>
        <begin position="64"/>
        <end position="86"/>
    </location>
</feature>
<sequence length="95" mass="10613">MTDITYSIGVFIVILAAGCVVNLLERHYVVQLSGIAFFVLFAAFKAYQIVAIHDSISPSQLYQLLLPMFSGICACLISMVLGFFLFPSLRKRFKD</sequence>
<dbReference type="KEGG" id="cthd:CDO33_05735"/>
<name>A0A2K2FKR7_9CLOT</name>
<keyword evidence="1" id="KW-0472">Membrane</keyword>
<keyword evidence="3" id="KW-1185">Reference proteome</keyword>
<dbReference type="Proteomes" id="UP000236151">
    <property type="component" value="Unassembled WGS sequence"/>
</dbReference>
<organism evidence="2 3">
    <name type="scientific">Clostridium thermosuccinogenes</name>
    <dbReference type="NCBI Taxonomy" id="84032"/>
    <lineage>
        <taxon>Bacteria</taxon>
        <taxon>Bacillati</taxon>
        <taxon>Bacillota</taxon>
        <taxon>Clostridia</taxon>
        <taxon>Eubacteriales</taxon>
        <taxon>Clostridiaceae</taxon>
        <taxon>Clostridium</taxon>
    </lineage>
</organism>
<feature type="transmembrane region" description="Helical" evidence="1">
    <location>
        <begin position="6"/>
        <end position="25"/>
    </location>
</feature>
<gene>
    <name evidence="2" type="ORF">CDQ84_02710</name>
</gene>
<comment type="caution">
    <text evidence="2">The sequence shown here is derived from an EMBL/GenBank/DDBJ whole genome shotgun (WGS) entry which is preliminary data.</text>
</comment>
<keyword evidence="1" id="KW-0812">Transmembrane</keyword>
<dbReference type="RefSeq" id="WP_103080187.1">
    <property type="nucleotide sequence ID" value="NZ_CP021850.1"/>
</dbReference>
<dbReference type="EMBL" id="NIOJ01000004">
    <property type="protein sequence ID" value="PNU01059.1"/>
    <property type="molecule type" value="Genomic_DNA"/>
</dbReference>
<reference evidence="2 3" key="1">
    <citation type="submission" date="2017-06" db="EMBL/GenBank/DDBJ databases">
        <title>Investigating the central metabolism of Clostridium thermosuccinogenes.</title>
        <authorList>
            <person name="Koendjbiharie J.G."/>
            <person name="van Kranenburg R."/>
        </authorList>
    </citation>
    <scope>NUCLEOTIDE SEQUENCE [LARGE SCALE GENOMIC DNA]</scope>
    <source>
        <strain evidence="2 3">DSM 5806</strain>
    </source>
</reference>
<proteinExistence type="predicted"/>
<feature type="transmembrane region" description="Helical" evidence="1">
    <location>
        <begin position="32"/>
        <end position="52"/>
    </location>
</feature>
<accession>A0A2K2FKR7</accession>
<dbReference type="AlphaFoldDB" id="A0A2K2FKR7"/>